<reference evidence="4" key="2">
    <citation type="submission" date="2025-08" db="UniProtKB">
        <authorList>
            <consortium name="Ensembl"/>
        </authorList>
    </citation>
    <scope>IDENTIFICATION</scope>
</reference>
<feature type="region of interest" description="Disordered" evidence="2">
    <location>
        <begin position="139"/>
        <end position="168"/>
    </location>
</feature>
<feature type="compositionally biased region" description="Basic and acidic residues" evidence="2">
    <location>
        <begin position="149"/>
        <end position="159"/>
    </location>
</feature>
<sequence>MSPVCLLVAVLLVGVARGAVDHRHPSFQLQCLQLCQSDSTEIPLIPGTPGLHLPPLFQRPPLLRPSAPTPWSTSLGKPVGSEAPPHQTLHLKQCRRGVSRGFPAEVMRRDTEQRANTLEDQLRDVQEKKDSVYKMKHFRWSGPLPGKRTAREETERRPDTAPLSEQSSKIRTQYVLILH</sequence>
<evidence type="ECO:0000313" key="4">
    <source>
        <dbReference type="Ensembl" id="ENSENLP00000019825.1"/>
    </source>
</evidence>
<keyword evidence="5" id="KW-1185">Reference proteome</keyword>
<evidence type="ECO:0000256" key="2">
    <source>
        <dbReference type="SAM" id="MobiDB-lite"/>
    </source>
</evidence>
<dbReference type="InParanoid" id="A0A665UKF1"/>
<dbReference type="Proteomes" id="UP000472264">
    <property type="component" value="Chromosome 11"/>
</dbReference>
<accession>A0A665UKF1</accession>
<name>A0A665UKF1_ECHNA</name>
<dbReference type="Ensembl" id="ENSENLT00000020546.1">
    <property type="protein sequence ID" value="ENSENLP00000019825.1"/>
    <property type="gene ID" value="ENSENLG00000009073.1"/>
</dbReference>
<evidence type="ECO:0000256" key="3">
    <source>
        <dbReference type="SAM" id="SignalP"/>
    </source>
</evidence>
<keyword evidence="3" id="KW-0732">Signal</keyword>
<reference evidence="4" key="3">
    <citation type="submission" date="2025-09" db="UniProtKB">
        <authorList>
            <consortium name="Ensembl"/>
        </authorList>
    </citation>
    <scope>IDENTIFICATION</scope>
</reference>
<organism evidence="4 5">
    <name type="scientific">Echeneis naucrates</name>
    <name type="common">Live sharksucker</name>
    <dbReference type="NCBI Taxonomy" id="173247"/>
    <lineage>
        <taxon>Eukaryota</taxon>
        <taxon>Metazoa</taxon>
        <taxon>Chordata</taxon>
        <taxon>Craniata</taxon>
        <taxon>Vertebrata</taxon>
        <taxon>Euteleostomi</taxon>
        <taxon>Actinopterygii</taxon>
        <taxon>Neopterygii</taxon>
        <taxon>Teleostei</taxon>
        <taxon>Neoteleostei</taxon>
        <taxon>Acanthomorphata</taxon>
        <taxon>Carangaria</taxon>
        <taxon>Carangiformes</taxon>
        <taxon>Echeneidae</taxon>
        <taxon>Echeneis</taxon>
    </lineage>
</organism>
<keyword evidence="1" id="KW-0175">Coiled coil</keyword>
<feature type="chain" id="PRO_5025615949" evidence="3">
    <location>
        <begin position="19"/>
        <end position="179"/>
    </location>
</feature>
<reference evidence="4" key="1">
    <citation type="submission" date="2021-04" db="EMBL/GenBank/DDBJ databases">
        <authorList>
            <consortium name="Wellcome Sanger Institute Data Sharing"/>
        </authorList>
    </citation>
    <scope>NUCLEOTIDE SEQUENCE [LARGE SCALE GENOMIC DNA]</scope>
</reference>
<evidence type="ECO:0000313" key="5">
    <source>
        <dbReference type="Proteomes" id="UP000472264"/>
    </source>
</evidence>
<proteinExistence type="predicted"/>
<feature type="signal peptide" evidence="3">
    <location>
        <begin position="1"/>
        <end position="18"/>
    </location>
</feature>
<feature type="coiled-coil region" evidence="1">
    <location>
        <begin position="108"/>
        <end position="135"/>
    </location>
</feature>
<dbReference type="AlphaFoldDB" id="A0A665UKF1"/>
<protein>
    <submittedName>
        <fullName evidence="4">Uncharacterized protein</fullName>
    </submittedName>
</protein>
<evidence type="ECO:0000256" key="1">
    <source>
        <dbReference type="SAM" id="Coils"/>
    </source>
</evidence>